<reference evidence="2 3" key="1">
    <citation type="journal article" date="2019" name="Commun. Biol.">
        <title>The bagworm genome reveals a unique fibroin gene that provides high tensile strength.</title>
        <authorList>
            <person name="Kono N."/>
            <person name="Nakamura H."/>
            <person name="Ohtoshi R."/>
            <person name="Tomita M."/>
            <person name="Numata K."/>
            <person name="Arakawa K."/>
        </authorList>
    </citation>
    <scope>NUCLEOTIDE SEQUENCE [LARGE SCALE GENOMIC DNA]</scope>
</reference>
<dbReference type="Proteomes" id="UP000299102">
    <property type="component" value="Unassembled WGS sequence"/>
</dbReference>
<accession>A0A4C1TTQ2</accession>
<dbReference type="EMBL" id="BGZK01000086">
    <property type="protein sequence ID" value="GBP17377.1"/>
    <property type="molecule type" value="Genomic_DNA"/>
</dbReference>
<feature type="region of interest" description="Disordered" evidence="1">
    <location>
        <begin position="33"/>
        <end position="68"/>
    </location>
</feature>
<keyword evidence="3" id="KW-1185">Reference proteome</keyword>
<proteinExistence type="predicted"/>
<organism evidence="2 3">
    <name type="scientific">Eumeta variegata</name>
    <name type="common">Bagworm moth</name>
    <name type="synonym">Eumeta japonica</name>
    <dbReference type="NCBI Taxonomy" id="151549"/>
    <lineage>
        <taxon>Eukaryota</taxon>
        <taxon>Metazoa</taxon>
        <taxon>Ecdysozoa</taxon>
        <taxon>Arthropoda</taxon>
        <taxon>Hexapoda</taxon>
        <taxon>Insecta</taxon>
        <taxon>Pterygota</taxon>
        <taxon>Neoptera</taxon>
        <taxon>Endopterygota</taxon>
        <taxon>Lepidoptera</taxon>
        <taxon>Glossata</taxon>
        <taxon>Ditrysia</taxon>
        <taxon>Tineoidea</taxon>
        <taxon>Psychidae</taxon>
        <taxon>Oiketicinae</taxon>
        <taxon>Eumeta</taxon>
    </lineage>
</organism>
<dbReference type="AlphaFoldDB" id="A0A4C1TTQ2"/>
<evidence type="ECO:0000313" key="2">
    <source>
        <dbReference type="EMBL" id="GBP17377.1"/>
    </source>
</evidence>
<name>A0A4C1TTQ2_EUMVA</name>
<sequence>MASIVKIEVATQIDSKAERAARAASQILARPSTKAMIGRDSHVTTDESPPPVRAVRRRPRPPGPAACG</sequence>
<comment type="caution">
    <text evidence="2">The sequence shown here is derived from an EMBL/GenBank/DDBJ whole genome shotgun (WGS) entry which is preliminary data.</text>
</comment>
<evidence type="ECO:0000256" key="1">
    <source>
        <dbReference type="SAM" id="MobiDB-lite"/>
    </source>
</evidence>
<evidence type="ECO:0000313" key="3">
    <source>
        <dbReference type="Proteomes" id="UP000299102"/>
    </source>
</evidence>
<gene>
    <name evidence="2" type="ORF">EVAR_17856_1</name>
</gene>
<protein>
    <submittedName>
        <fullName evidence="2">Uncharacterized protein</fullName>
    </submittedName>
</protein>